<keyword evidence="8" id="KW-1185">Reference proteome</keyword>
<gene>
    <name evidence="7" type="ORF">pdam_00019399</name>
</gene>
<keyword evidence="5 6" id="KW-0472">Membrane</keyword>
<protein>
    <submittedName>
        <fullName evidence="7">Uncharacterized protein</fullName>
    </submittedName>
</protein>
<evidence type="ECO:0000313" key="7">
    <source>
        <dbReference type="EMBL" id="RMX52574.1"/>
    </source>
</evidence>
<evidence type="ECO:0000256" key="4">
    <source>
        <dbReference type="ARBA" id="ARBA00022989"/>
    </source>
</evidence>
<comment type="similarity">
    <text evidence="2">Belongs to the MS4A family.</text>
</comment>
<evidence type="ECO:0000256" key="6">
    <source>
        <dbReference type="SAM" id="Phobius"/>
    </source>
</evidence>
<feature type="transmembrane region" description="Helical" evidence="6">
    <location>
        <begin position="75"/>
        <end position="101"/>
    </location>
</feature>
<proteinExistence type="inferred from homology"/>
<feature type="transmembrane region" description="Helical" evidence="6">
    <location>
        <begin position="600"/>
        <end position="626"/>
    </location>
</feature>
<comment type="subcellular location">
    <subcellularLocation>
        <location evidence="1">Membrane</location>
        <topology evidence="1">Multi-pass membrane protein</topology>
    </subcellularLocation>
</comment>
<evidence type="ECO:0000313" key="8">
    <source>
        <dbReference type="Proteomes" id="UP000275408"/>
    </source>
</evidence>
<evidence type="ECO:0000256" key="2">
    <source>
        <dbReference type="ARBA" id="ARBA00009565"/>
    </source>
</evidence>
<dbReference type="PANTHER" id="PTHR23320">
    <property type="entry name" value="MEMBRANE-SPANNING 4-DOMAINS SUBFAMILY A MS4A -RELATED"/>
    <property type="match status" value="1"/>
</dbReference>
<organism evidence="7 8">
    <name type="scientific">Pocillopora damicornis</name>
    <name type="common">Cauliflower coral</name>
    <name type="synonym">Millepora damicornis</name>
    <dbReference type="NCBI Taxonomy" id="46731"/>
    <lineage>
        <taxon>Eukaryota</taxon>
        <taxon>Metazoa</taxon>
        <taxon>Cnidaria</taxon>
        <taxon>Anthozoa</taxon>
        <taxon>Hexacorallia</taxon>
        <taxon>Scleractinia</taxon>
        <taxon>Astrocoeniina</taxon>
        <taxon>Pocilloporidae</taxon>
        <taxon>Pocillopora</taxon>
    </lineage>
</organism>
<evidence type="ECO:0000256" key="1">
    <source>
        <dbReference type="ARBA" id="ARBA00004141"/>
    </source>
</evidence>
<dbReference type="OrthoDB" id="5983697at2759"/>
<feature type="transmembrane region" description="Helical" evidence="6">
    <location>
        <begin position="493"/>
        <end position="513"/>
    </location>
</feature>
<dbReference type="AlphaFoldDB" id="A0A3M6UGE0"/>
<reference evidence="7 8" key="1">
    <citation type="journal article" date="2018" name="Sci. Rep.">
        <title>Comparative analysis of the Pocillopora damicornis genome highlights role of immune system in coral evolution.</title>
        <authorList>
            <person name="Cunning R."/>
            <person name="Bay R.A."/>
            <person name="Gillette P."/>
            <person name="Baker A.C."/>
            <person name="Traylor-Knowles N."/>
        </authorList>
    </citation>
    <scope>NUCLEOTIDE SEQUENCE [LARGE SCALE GENOMIC DNA]</scope>
    <source>
        <strain evidence="7">RSMAS</strain>
        <tissue evidence="7">Whole animal</tissue>
    </source>
</reference>
<feature type="transmembrane region" description="Helical" evidence="6">
    <location>
        <begin position="38"/>
        <end position="63"/>
    </location>
</feature>
<dbReference type="GO" id="GO:0016020">
    <property type="term" value="C:membrane"/>
    <property type="evidence" value="ECO:0007669"/>
    <property type="project" value="UniProtKB-SubCell"/>
</dbReference>
<dbReference type="Proteomes" id="UP000275408">
    <property type="component" value="Unassembled WGS sequence"/>
</dbReference>
<feature type="transmembrane region" description="Helical" evidence="6">
    <location>
        <begin position="519"/>
        <end position="542"/>
    </location>
</feature>
<keyword evidence="3 6" id="KW-0812">Transmembrane</keyword>
<feature type="transmembrane region" description="Helical" evidence="6">
    <location>
        <begin position="142"/>
        <end position="161"/>
    </location>
</feature>
<sequence length="754" mass="81863">MADFSAQATSVARFLAIAHIFLGFVLVCFGIADYVTRYFFTGYICFGIWIGLWMGITGILGVAGTRKEQTNSRDIFASVFVGFSITSAVFGGLIITFYSIAINSNSYKDYYDSYYLVDYIAINSRSYKDYYDSYYLAYEAELSITGIILFIGILEFLLGIWEAICCCVMKVCACCNIHAQSQQMYGQIMQPTMTYGPGGPVAVPMQNPVGLGAVQTESQIPQEGQPQMIMMPVSGPMGGQPQVMQVPASGTMPTAQVSQGFEMAESAGHGKYMTLNNDQFICWANMADYSALAASVGRFLAIEHLFLGFILVCFGIADYVIPDFFTGNLCFGIWTGVWMGITGILGVAGTRRERTNSRDIFASVFMGFSITSSVLSGIIIIFYSIAIHSNSYYSYYNSYYSIEEAKYSITGIILFIGILEFLMGILAAICCCAMKVCACCYSHAQSRQTYGQMMQPTMTYGPVDDVVKKHSSKHRLRIKMADQTAKVAVMGRYLAITHIIVGVLLFCFGIADYVTQHFWTGYVCFGIWIGIWMCITGGLGIPGTQRDPSSSRNVFASIFMGFSITSAVLGGIIIICYSIAIAIYSDYFYYARYSHNTDMALAVITLILGIVEFAIGIWAAVCCCIMQICCCGAPPQQGQVMYTANTGYAVAQVSGGHVAVPMQTAGGMVAVQTVSQGGQPQMVMMPASGVVGGQPQFVQVPASGATVGTQPHFVQVASPGAAAPGYQPQQVDVPPSYGQGQYMPLQDEQIPVKT</sequence>
<feature type="transmembrane region" description="Helical" evidence="6">
    <location>
        <begin position="12"/>
        <end position="32"/>
    </location>
</feature>
<dbReference type="EMBL" id="RCHS01001604">
    <property type="protein sequence ID" value="RMX52574.1"/>
    <property type="molecule type" value="Genomic_DNA"/>
</dbReference>
<feature type="transmembrane region" description="Helical" evidence="6">
    <location>
        <begin position="305"/>
        <end position="325"/>
    </location>
</feature>
<name>A0A3M6UGE0_POCDA</name>
<evidence type="ECO:0000256" key="5">
    <source>
        <dbReference type="ARBA" id="ARBA00023136"/>
    </source>
</evidence>
<keyword evidence="4 6" id="KW-1133">Transmembrane helix</keyword>
<feature type="transmembrane region" description="Helical" evidence="6">
    <location>
        <begin position="360"/>
        <end position="387"/>
    </location>
</feature>
<comment type="caution">
    <text evidence="7">The sequence shown here is derived from an EMBL/GenBank/DDBJ whole genome shotgun (WGS) entry which is preliminary data.</text>
</comment>
<dbReference type="InterPro" id="IPR030417">
    <property type="entry name" value="MS4A"/>
</dbReference>
<feature type="transmembrane region" description="Helical" evidence="6">
    <location>
        <begin position="331"/>
        <end position="348"/>
    </location>
</feature>
<dbReference type="Pfam" id="PF04103">
    <property type="entry name" value="CD20"/>
    <property type="match status" value="3"/>
</dbReference>
<accession>A0A3M6UGE0</accession>
<evidence type="ECO:0000256" key="3">
    <source>
        <dbReference type="ARBA" id="ARBA00022692"/>
    </source>
</evidence>
<feature type="transmembrane region" description="Helical" evidence="6">
    <location>
        <begin position="407"/>
        <end position="438"/>
    </location>
</feature>
<dbReference type="InterPro" id="IPR007237">
    <property type="entry name" value="CD20-like"/>
</dbReference>
<dbReference type="PANTHER" id="PTHR23320:SF165">
    <property type="entry name" value="MARVEL DOMAIN-CONTAINING PROTEIN"/>
    <property type="match status" value="1"/>
</dbReference>
<feature type="transmembrane region" description="Helical" evidence="6">
    <location>
        <begin position="554"/>
        <end position="580"/>
    </location>
</feature>